<protein>
    <submittedName>
        <fullName evidence="1">Uncharacterized protein</fullName>
    </submittedName>
</protein>
<name>A0A0D2M5S5_HYPSF</name>
<keyword evidence="2" id="KW-1185">Reference proteome</keyword>
<evidence type="ECO:0000313" key="1">
    <source>
        <dbReference type="EMBL" id="KJA18538.1"/>
    </source>
</evidence>
<reference evidence="2" key="1">
    <citation type="submission" date="2014-04" db="EMBL/GenBank/DDBJ databases">
        <title>Evolutionary Origins and Diversification of the Mycorrhizal Mutualists.</title>
        <authorList>
            <consortium name="DOE Joint Genome Institute"/>
            <consortium name="Mycorrhizal Genomics Consortium"/>
            <person name="Kohler A."/>
            <person name="Kuo A."/>
            <person name="Nagy L.G."/>
            <person name="Floudas D."/>
            <person name="Copeland A."/>
            <person name="Barry K.W."/>
            <person name="Cichocki N."/>
            <person name="Veneault-Fourrey C."/>
            <person name="LaButti K."/>
            <person name="Lindquist E.A."/>
            <person name="Lipzen A."/>
            <person name="Lundell T."/>
            <person name="Morin E."/>
            <person name="Murat C."/>
            <person name="Riley R."/>
            <person name="Ohm R."/>
            <person name="Sun H."/>
            <person name="Tunlid A."/>
            <person name="Henrissat B."/>
            <person name="Grigoriev I.V."/>
            <person name="Hibbett D.S."/>
            <person name="Martin F."/>
        </authorList>
    </citation>
    <scope>NUCLEOTIDE SEQUENCE [LARGE SCALE GENOMIC DNA]</scope>
    <source>
        <strain evidence="2">FD-334 SS-4</strain>
    </source>
</reference>
<sequence>MTNTEDVMAEHVTWRASTASGLGALVAVYTSQRNPPCPGMVTSSKKHKKHEKNTYNWIYIFCPHCSVNYKRVYNLILGNLALTSSSSFRKVRAHRIPARRGVGHRFSTSEILTSVGTKVVRELDAILHARTQSCDDDRVNVKIS</sequence>
<dbReference type="AlphaFoldDB" id="A0A0D2M5S5"/>
<dbReference type="EMBL" id="KN817587">
    <property type="protein sequence ID" value="KJA18538.1"/>
    <property type="molecule type" value="Genomic_DNA"/>
</dbReference>
<gene>
    <name evidence="1" type="ORF">HYPSUDRAFT_947038</name>
</gene>
<organism evidence="1 2">
    <name type="scientific">Hypholoma sublateritium (strain FD-334 SS-4)</name>
    <dbReference type="NCBI Taxonomy" id="945553"/>
    <lineage>
        <taxon>Eukaryota</taxon>
        <taxon>Fungi</taxon>
        <taxon>Dikarya</taxon>
        <taxon>Basidiomycota</taxon>
        <taxon>Agaricomycotina</taxon>
        <taxon>Agaricomycetes</taxon>
        <taxon>Agaricomycetidae</taxon>
        <taxon>Agaricales</taxon>
        <taxon>Agaricineae</taxon>
        <taxon>Strophariaceae</taxon>
        <taxon>Hypholoma</taxon>
    </lineage>
</organism>
<dbReference type="Proteomes" id="UP000054270">
    <property type="component" value="Unassembled WGS sequence"/>
</dbReference>
<evidence type="ECO:0000313" key="2">
    <source>
        <dbReference type="Proteomes" id="UP000054270"/>
    </source>
</evidence>
<accession>A0A0D2M5S5</accession>
<proteinExistence type="predicted"/>